<evidence type="ECO:0000313" key="4">
    <source>
        <dbReference type="EMBL" id="CAE2227923.1"/>
    </source>
</evidence>
<dbReference type="Pfam" id="PF00156">
    <property type="entry name" value="Pribosyltran"/>
    <property type="match status" value="1"/>
</dbReference>
<gene>
    <name evidence="4" type="ORF">VSP0166_LOCUS11886</name>
</gene>
<evidence type="ECO:0000256" key="2">
    <source>
        <dbReference type="ARBA" id="ARBA00022679"/>
    </source>
</evidence>
<organism evidence="4">
    <name type="scientific">Vannella robusta</name>
    <dbReference type="NCBI Taxonomy" id="1487602"/>
    <lineage>
        <taxon>Eukaryota</taxon>
        <taxon>Amoebozoa</taxon>
        <taxon>Discosea</taxon>
        <taxon>Flabellinia</taxon>
        <taxon>Vannellidae</taxon>
        <taxon>Vannella</taxon>
    </lineage>
</organism>
<evidence type="ECO:0000259" key="3">
    <source>
        <dbReference type="Pfam" id="PF00156"/>
    </source>
</evidence>
<keyword evidence="1" id="KW-0328">Glycosyltransferase</keyword>
<reference evidence="4" key="1">
    <citation type="submission" date="2021-01" db="EMBL/GenBank/DDBJ databases">
        <authorList>
            <person name="Corre E."/>
            <person name="Pelletier E."/>
            <person name="Niang G."/>
            <person name="Scheremetjew M."/>
            <person name="Finn R."/>
            <person name="Kale V."/>
            <person name="Holt S."/>
            <person name="Cochrane G."/>
            <person name="Meng A."/>
            <person name="Brown T."/>
            <person name="Cohen L."/>
        </authorList>
    </citation>
    <scope>NUCLEOTIDE SEQUENCE</scope>
    <source>
        <strain evidence="4">DIVA3 518/3/11/1/6</strain>
    </source>
</reference>
<dbReference type="PANTHER" id="PTHR43363">
    <property type="entry name" value="HYPOXANTHINE PHOSPHORIBOSYLTRANSFERASE"/>
    <property type="match status" value="1"/>
</dbReference>
<dbReference type="EMBL" id="HBKP01016771">
    <property type="protein sequence ID" value="CAE2227923.1"/>
    <property type="molecule type" value="Transcribed_RNA"/>
</dbReference>
<evidence type="ECO:0000256" key="1">
    <source>
        <dbReference type="ARBA" id="ARBA00022676"/>
    </source>
</evidence>
<dbReference type="AlphaFoldDB" id="A0A7S4MKK6"/>
<keyword evidence="2" id="KW-0808">Transferase</keyword>
<dbReference type="SUPFAM" id="SSF53271">
    <property type="entry name" value="PRTase-like"/>
    <property type="match status" value="1"/>
</dbReference>
<feature type="domain" description="Phosphoribosyltransferase" evidence="3">
    <location>
        <begin position="14"/>
        <end position="137"/>
    </location>
</feature>
<proteinExistence type="predicted"/>
<dbReference type="PANTHER" id="PTHR43363:SF1">
    <property type="entry name" value="HYPOXANTHINE-GUANINE PHOSPHORIBOSYLTRANSFERASE"/>
    <property type="match status" value="1"/>
</dbReference>
<dbReference type="CDD" id="cd06223">
    <property type="entry name" value="PRTases_typeI"/>
    <property type="match status" value="1"/>
</dbReference>
<sequence>MSKKYFSYADIHRTVAQMAPKISDFKPDVIVAIGGGGFIPARMLRTFVRVPIVAVGLELYNDETCSKNSEMKKTQWFDVTTGTATKIPGGRVLIVDEVDDSRATVIYCIDELRKHDPSAIGVAVLHNKQKEKVSKIPEDVFYVAGTDLEDIWCVYPWDATDIDEHEAKASQN</sequence>
<protein>
    <recommendedName>
        <fullName evidence="3">Phosphoribosyltransferase domain-containing protein</fullName>
    </recommendedName>
</protein>
<dbReference type="InterPro" id="IPR000836">
    <property type="entry name" value="PRTase_dom"/>
</dbReference>
<dbReference type="GO" id="GO:0016757">
    <property type="term" value="F:glycosyltransferase activity"/>
    <property type="evidence" value="ECO:0007669"/>
    <property type="project" value="UniProtKB-KW"/>
</dbReference>
<dbReference type="Gene3D" id="3.40.50.2020">
    <property type="match status" value="1"/>
</dbReference>
<name>A0A7S4MKK6_9EUKA</name>
<dbReference type="InterPro" id="IPR029057">
    <property type="entry name" value="PRTase-like"/>
</dbReference>
<accession>A0A7S4MKK6</accession>